<feature type="region of interest" description="Disordered" evidence="1">
    <location>
        <begin position="1"/>
        <end position="51"/>
    </location>
</feature>
<feature type="transmembrane region" description="Helical" evidence="2">
    <location>
        <begin position="473"/>
        <end position="492"/>
    </location>
</feature>
<accession>A0A7D9CV56</accession>
<feature type="transmembrane region" description="Helical" evidence="2">
    <location>
        <begin position="270"/>
        <end position="294"/>
    </location>
</feature>
<reference evidence="3 4" key="1">
    <citation type="submission" date="2019-07" db="EMBL/GenBank/DDBJ databases">
        <authorList>
            <person name="Friedrich A."/>
            <person name="Schacherer J."/>
        </authorList>
    </citation>
    <scope>NUCLEOTIDE SEQUENCE [LARGE SCALE GENOMIC DNA]</scope>
</reference>
<feature type="transmembrane region" description="Helical" evidence="2">
    <location>
        <begin position="381"/>
        <end position="402"/>
    </location>
</feature>
<evidence type="ECO:0000256" key="1">
    <source>
        <dbReference type="SAM" id="MobiDB-lite"/>
    </source>
</evidence>
<feature type="transmembrane region" description="Helical" evidence="2">
    <location>
        <begin position="543"/>
        <end position="561"/>
    </location>
</feature>
<dbReference type="Gene3D" id="1.20.1250.20">
    <property type="entry name" value="MFS general substrate transporter like domains"/>
    <property type="match status" value="2"/>
</dbReference>
<dbReference type="PANTHER" id="PTHR11360">
    <property type="entry name" value="MONOCARBOXYLATE TRANSPORTER"/>
    <property type="match status" value="1"/>
</dbReference>
<feature type="transmembrane region" description="Helical" evidence="2">
    <location>
        <begin position="238"/>
        <end position="258"/>
    </location>
</feature>
<dbReference type="PANTHER" id="PTHR11360:SF315">
    <property type="entry name" value="TRANSPORTER MCH2-RELATED"/>
    <property type="match status" value="1"/>
</dbReference>
<feature type="transmembrane region" description="Helical" evidence="2">
    <location>
        <begin position="300"/>
        <end position="320"/>
    </location>
</feature>
<dbReference type="Proteomes" id="UP000478008">
    <property type="component" value="Unassembled WGS sequence"/>
</dbReference>
<organism evidence="3 4">
    <name type="scientific">Dekkera bruxellensis</name>
    <name type="common">Brettanomyces custersii</name>
    <dbReference type="NCBI Taxonomy" id="5007"/>
    <lineage>
        <taxon>Eukaryota</taxon>
        <taxon>Fungi</taxon>
        <taxon>Dikarya</taxon>
        <taxon>Ascomycota</taxon>
        <taxon>Saccharomycotina</taxon>
        <taxon>Pichiomycetes</taxon>
        <taxon>Pichiales</taxon>
        <taxon>Pichiaceae</taxon>
        <taxon>Brettanomyces</taxon>
    </lineage>
</organism>
<gene>
    <name evidence="3" type="ORF">DEBR0S1_14752G</name>
</gene>
<evidence type="ECO:0000256" key="2">
    <source>
        <dbReference type="SAM" id="Phobius"/>
    </source>
</evidence>
<dbReference type="InterPro" id="IPR050327">
    <property type="entry name" value="Proton-linked_MCT"/>
</dbReference>
<feature type="compositionally biased region" description="Polar residues" evidence="1">
    <location>
        <begin position="23"/>
        <end position="51"/>
    </location>
</feature>
<proteinExistence type="predicted"/>
<feature type="transmembrane region" description="Helical" evidence="2">
    <location>
        <begin position="170"/>
        <end position="200"/>
    </location>
</feature>
<evidence type="ECO:0000313" key="3">
    <source>
        <dbReference type="EMBL" id="VUG16357.1"/>
    </source>
</evidence>
<keyword evidence="2" id="KW-0812">Transmembrane</keyword>
<evidence type="ECO:0000313" key="4">
    <source>
        <dbReference type="Proteomes" id="UP000478008"/>
    </source>
</evidence>
<dbReference type="InterPro" id="IPR036259">
    <property type="entry name" value="MFS_trans_sf"/>
</dbReference>
<keyword evidence="4" id="KW-1185">Reference proteome</keyword>
<dbReference type="Pfam" id="PF13347">
    <property type="entry name" value="MFS_2"/>
    <property type="match status" value="1"/>
</dbReference>
<dbReference type="EMBL" id="CABFWN010000001">
    <property type="protein sequence ID" value="VUG16357.1"/>
    <property type="molecule type" value="Genomic_DNA"/>
</dbReference>
<feature type="transmembrane region" description="Helical" evidence="2">
    <location>
        <begin position="212"/>
        <end position="232"/>
    </location>
</feature>
<sequence>MVQQANRNLGKVASQGSDDAVSSIDSLNSEDVQSFNGSVDNNTVESNNAKSITSTLSRVETAMSQVLRVKSLKQTVTDARDDNEITARNEEQARRTTLGRILTHPDISDAMRVATHTGGSIAEKLASVRPDDERAVREITSKAEEVSEIEQGLIEKEEEEKKYPPPDKGYAWVICVTELFMIITTWGATTSYGVFISFWLNNNTFAGADPMNYALASSIAICLAQALAPVAMITQNMIGLNITIAMGTIINFAGYMLCSFCTELWQLYCTLGLMVGTGFAFIFNPSIVILSSWFVKYRAISSGVTICGAGIGGVAFALGAQDLINLKSDYRWAMRMIAIVTFCLNCFVVVLMRERVPVKREVSRKSFKLQLKTILNYRTMLHWPIIAITFWFGMAIVSYIVITFSLASFATFIGLSETQGSHVTGIFNGCQAIGRPIIGICGDRYGKINTALIGNVIVIILIFAFFVNCDNSATLIGFAIVSGLVTGWSQLLNQAIMPDAVPMAEYPSVWSYENIIVGCFCLFSEVVALKLRDLSSSMPFLKAQIFSGFMVLGSLLFMIPVREWKIRQMIESRLEDAKDRMEAIQMTSDPEKSRESLDAVSVRIERYQSLLTKSSRGYLRRLFYPVKA</sequence>
<dbReference type="SUPFAM" id="SSF103473">
    <property type="entry name" value="MFS general substrate transporter"/>
    <property type="match status" value="1"/>
</dbReference>
<protein>
    <submittedName>
        <fullName evidence="3">DEBR0S1_14752g1_1</fullName>
    </submittedName>
</protein>
<name>A0A7D9CV56_DEKBR</name>
<keyword evidence="2" id="KW-0472">Membrane</keyword>
<feature type="transmembrane region" description="Helical" evidence="2">
    <location>
        <begin position="448"/>
        <end position="467"/>
    </location>
</feature>
<feature type="transmembrane region" description="Helical" evidence="2">
    <location>
        <begin position="332"/>
        <end position="352"/>
    </location>
</feature>
<keyword evidence="2" id="KW-1133">Transmembrane helix</keyword>
<dbReference type="AlphaFoldDB" id="A0A7D9CV56"/>